<sequence length="268" mass="29719">MAKSDSSKEDSDHEERENEKAGSSSRVNSPPLSIDLNAPLSLDMNLSFNNPNPSTSEFAQRADMGDGGDDRFTGVGVGVGVGVGPPGGRIFSCNYCRRKFYSSQALGGHQNAHKRERTIAKRAMRIGMLADRHVSLASLPLHGSASDPASVSSSRPSIDIQAHNGSMMMMMMHPQPHPQPQTHHQPSILSHHHHHHHNQGSPFHDLRGGPARVVDFEIYSWLCEDYLLARLTHMVIFPELWILLLKIVAFLSIHRLQSRNDINGYDED</sequence>
<dbReference type="PANTHER" id="PTHR45730:SF104">
    <property type="entry name" value="ZINC FINGER PROTEIN 7"/>
    <property type="match status" value="1"/>
</dbReference>
<dbReference type="EMBL" id="JAKOGI010000355">
    <property type="protein sequence ID" value="KAJ8436228.1"/>
    <property type="molecule type" value="Genomic_DNA"/>
</dbReference>
<dbReference type="PANTHER" id="PTHR45730">
    <property type="entry name" value="ZINC FINGER PROTEIN JAGGED"/>
    <property type="match status" value="1"/>
</dbReference>
<organism evidence="4 5">
    <name type="scientific">Carnegiea gigantea</name>
    <dbReference type="NCBI Taxonomy" id="171969"/>
    <lineage>
        <taxon>Eukaryota</taxon>
        <taxon>Viridiplantae</taxon>
        <taxon>Streptophyta</taxon>
        <taxon>Embryophyta</taxon>
        <taxon>Tracheophyta</taxon>
        <taxon>Spermatophyta</taxon>
        <taxon>Magnoliopsida</taxon>
        <taxon>eudicotyledons</taxon>
        <taxon>Gunneridae</taxon>
        <taxon>Pentapetalae</taxon>
        <taxon>Caryophyllales</taxon>
        <taxon>Cactineae</taxon>
        <taxon>Cactaceae</taxon>
        <taxon>Cactoideae</taxon>
        <taxon>Echinocereeae</taxon>
        <taxon>Carnegiea</taxon>
    </lineage>
</organism>
<evidence type="ECO:0000256" key="1">
    <source>
        <dbReference type="PROSITE-ProRule" id="PRU00042"/>
    </source>
</evidence>
<evidence type="ECO:0000313" key="4">
    <source>
        <dbReference type="EMBL" id="KAJ8436228.1"/>
    </source>
</evidence>
<dbReference type="InterPro" id="IPR013087">
    <property type="entry name" value="Znf_C2H2_type"/>
</dbReference>
<dbReference type="GO" id="GO:0003700">
    <property type="term" value="F:DNA-binding transcription factor activity"/>
    <property type="evidence" value="ECO:0007669"/>
    <property type="project" value="InterPro"/>
</dbReference>
<dbReference type="PROSITE" id="PS00028">
    <property type="entry name" value="ZINC_FINGER_C2H2_1"/>
    <property type="match status" value="1"/>
</dbReference>
<keyword evidence="1" id="KW-0479">Metal-binding</keyword>
<evidence type="ECO:0000259" key="3">
    <source>
        <dbReference type="PROSITE" id="PS50157"/>
    </source>
</evidence>
<dbReference type="Proteomes" id="UP001153076">
    <property type="component" value="Unassembled WGS sequence"/>
</dbReference>
<feature type="domain" description="C2H2-type" evidence="3">
    <location>
        <begin position="91"/>
        <end position="118"/>
    </location>
</feature>
<name>A0A9Q1QBL4_9CARY</name>
<dbReference type="InterPro" id="IPR045320">
    <property type="entry name" value="JAGGED/SL1-like"/>
</dbReference>
<comment type="caution">
    <text evidence="4">The sequence shown here is derived from an EMBL/GenBank/DDBJ whole genome shotgun (WGS) entry which is preliminary data.</text>
</comment>
<dbReference type="InterPro" id="IPR036236">
    <property type="entry name" value="Znf_C2H2_sf"/>
</dbReference>
<feature type="compositionally biased region" description="Polar residues" evidence="2">
    <location>
        <begin position="21"/>
        <end position="31"/>
    </location>
</feature>
<feature type="compositionally biased region" description="Basic and acidic residues" evidence="2">
    <location>
        <begin position="1"/>
        <end position="20"/>
    </location>
</feature>
<dbReference type="PROSITE" id="PS50157">
    <property type="entry name" value="ZINC_FINGER_C2H2_2"/>
    <property type="match status" value="1"/>
</dbReference>
<keyword evidence="5" id="KW-1185">Reference proteome</keyword>
<dbReference type="SUPFAM" id="SSF57667">
    <property type="entry name" value="beta-beta-alpha zinc fingers"/>
    <property type="match status" value="1"/>
</dbReference>
<evidence type="ECO:0000313" key="5">
    <source>
        <dbReference type="Proteomes" id="UP001153076"/>
    </source>
</evidence>
<gene>
    <name evidence="4" type="ORF">Cgig2_023403</name>
</gene>
<accession>A0A9Q1QBL4</accession>
<dbReference type="GO" id="GO:0008270">
    <property type="term" value="F:zinc ion binding"/>
    <property type="evidence" value="ECO:0007669"/>
    <property type="project" value="UniProtKB-KW"/>
</dbReference>
<proteinExistence type="predicted"/>
<reference evidence="4" key="1">
    <citation type="submission" date="2022-04" db="EMBL/GenBank/DDBJ databases">
        <title>Carnegiea gigantea Genome sequencing and assembly v2.</title>
        <authorList>
            <person name="Copetti D."/>
            <person name="Sanderson M.J."/>
            <person name="Burquez A."/>
            <person name="Wojciechowski M.F."/>
        </authorList>
    </citation>
    <scope>NUCLEOTIDE SEQUENCE</scope>
    <source>
        <strain evidence="4">SGP5-SGP5p</strain>
        <tissue evidence="4">Aerial part</tissue>
    </source>
</reference>
<evidence type="ECO:0000256" key="2">
    <source>
        <dbReference type="SAM" id="MobiDB-lite"/>
    </source>
</evidence>
<keyword evidence="1" id="KW-0862">Zinc</keyword>
<feature type="region of interest" description="Disordered" evidence="2">
    <location>
        <begin position="1"/>
        <end position="36"/>
    </location>
</feature>
<feature type="compositionally biased region" description="Low complexity" evidence="2">
    <location>
        <begin position="175"/>
        <end position="186"/>
    </location>
</feature>
<protein>
    <recommendedName>
        <fullName evidence="3">C2H2-type domain-containing protein</fullName>
    </recommendedName>
</protein>
<dbReference type="AlphaFoldDB" id="A0A9Q1QBL4"/>
<dbReference type="Gene3D" id="3.30.160.60">
    <property type="entry name" value="Classic Zinc Finger"/>
    <property type="match status" value="1"/>
</dbReference>
<feature type="region of interest" description="Disordered" evidence="2">
    <location>
        <begin position="175"/>
        <end position="206"/>
    </location>
</feature>
<dbReference type="OrthoDB" id="1933825at2759"/>
<keyword evidence="1" id="KW-0863">Zinc-finger</keyword>